<sequence>MAGLGEVISDVILCSLYIYLLIRLATAKDDYFKSPFYTFFIATGIYSVMTVFFYQIVRQFVEQYWTHYIYKLSYGLNSFAAKGATFGKVNISIHRYFVIRNHDFAEKKCSRSLVYKVLAVQFVIAAIFTIPVIPSTYVYKNNNENEEILSLDKNSMLILKIIGVTMYLLYILCNSIFTVLTSRELLRLKNILENNSTTSKKIMVQQRNMFIIVSLCSLSHLLKALQQFIIGVSTYIDMASLTTFIWSLYPLVNGLSTYAAPVCLVLLSPTVRSRFLKGFLPTTSGSSVDPTTSTQQRYAQ</sequence>
<dbReference type="Proteomes" id="UP000005239">
    <property type="component" value="Unassembled WGS sequence"/>
</dbReference>
<accession>A0A8R1YWS0</accession>
<dbReference type="Pfam" id="PF10323">
    <property type="entry name" value="7TM_GPCR_Srv"/>
    <property type="match status" value="1"/>
</dbReference>
<reference evidence="1" key="2">
    <citation type="submission" date="2022-06" db="UniProtKB">
        <authorList>
            <consortium name="EnsemblMetazoa"/>
        </authorList>
    </citation>
    <scope>IDENTIFICATION</scope>
    <source>
        <strain evidence="1">PS312</strain>
    </source>
</reference>
<gene>
    <name evidence="1" type="primary">WBGene00273829</name>
</gene>
<dbReference type="PANTHER" id="PTHR31552:SF31">
    <property type="entry name" value="SERPENTINE RECEPTOR CLASS GAMMA"/>
    <property type="match status" value="1"/>
</dbReference>
<evidence type="ECO:0000313" key="2">
    <source>
        <dbReference type="Proteomes" id="UP000005239"/>
    </source>
</evidence>
<dbReference type="Gene3D" id="1.20.1070.10">
    <property type="entry name" value="Rhodopsin 7-helix transmembrane proteins"/>
    <property type="match status" value="1"/>
</dbReference>
<name>A0A2A6B6D0_PRIPA</name>
<evidence type="ECO:0000313" key="1">
    <source>
        <dbReference type="EnsemblMetazoa" id="PPA35460.1"/>
    </source>
</evidence>
<dbReference type="InterPro" id="IPR019426">
    <property type="entry name" value="7TM_GPCR_serpentine_rcpt_Srv"/>
</dbReference>
<dbReference type="EnsemblMetazoa" id="PPA35460.1">
    <property type="protein sequence ID" value="PPA35460.1"/>
    <property type="gene ID" value="WBGene00273829"/>
</dbReference>
<dbReference type="PANTHER" id="PTHR31552">
    <property type="entry name" value="SERPENTINE RECEPTOR CLASS GAMMA"/>
    <property type="match status" value="1"/>
</dbReference>
<dbReference type="SUPFAM" id="SSF81321">
    <property type="entry name" value="Family A G protein-coupled receptor-like"/>
    <property type="match status" value="1"/>
</dbReference>
<reference evidence="2" key="1">
    <citation type="journal article" date="2008" name="Nat. Genet.">
        <title>The Pristionchus pacificus genome provides a unique perspective on nematode lifestyle and parasitism.</title>
        <authorList>
            <person name="Dieterich C."/>
            <person name="Clifton S.W."/>
            <person name="Schuster L.N."/>
            <person name="Chinwalla A."/>
            <person name="Delehaunty K."/>
            <person name="Dinkelacker I."/>
            <person name="Fulton L."/>
            <person name="Fulton R."/>
            <person name="Godfrey J."/>
            <person name="Minx P."/>
            <person name="Mitreva M."/>
            <person name="Roeseler W."/>
            <person name="Tian H."/>
            <person name="Witte H."/>
            <person name="Yang S.P."/>
            <person name="Wilson R.K."/>
            <person name="Sommer R.J."/>
        </authorList>
    </citation>
    <scope>NUCLEOTIDE SEQUENCE [LARGE SCALE GENOMIC DNA]</scope>
    <source>
        <strain evidence="2">PS312</strain>
    </source>
</reference>
<protein>
    <submittedName>
        <fullName evidence="1">G protein-coupled receptor</fullName>
    </submittedName>
</protein>
<organism evidence="1 2">
    <name type="scientific">Pristionchus pacificus</name>
    <name type="common">Parasitic nematode worm</name>
    <dbReference type="NCBI Taxonomy" id="54126"/>
    <lineage>
        <taxon>Eukaryota</taxon>
        <taxon>Metazoa</taxon>
        <taxon>Ecdysozoa</taxon>
        <taxon>Nematoda</taxon>
        <taxon>Chromadorea</taxon>
        <taxon>Rhabditida</taxon>
        <taxon>Rhabditina</taxon>
        <taxon>Diplogasteromorpha</taxon>
        <taxon>Diplogasteroidea</taxon>
        <taxon>Neodiplogasteridae</taxon>
        <taxon>Pristionchus</taxon>
    </lineage>
</organism>
<accession>A0A2A6B6D0</accession>
<proteinExistence type="predicted"/>
<dbReference type="AlphaFoldDB" id="A0A2A6B6D0"/>
<keyword evidence="2" id="KW-1185">Reference proteome</keyword>